<feature type="transmembrane region" description="Helical" evidence="1">
    <location>
        <begin position="106"/>
        <end position="123"/>
    </location>
</feature>
<evidence type="ECO:0008006" key="4">
    <source>
        <dbReference type="Google" id="ProtNLM"/>
    </source>
</evidence>
<feature type="transmembrane region" description="Helical" evidence="1">
    <location>
        <begin position="48"/>
        <end position="68"/>
    </location>
</feature>
<evidence type="ECO:0000313" key="3">
    <source>
        <dbReference type="Proteomes" id="UP001161390"/>
    </source>
</evidence>
<dbReference type="Pfam" id="PF10067">
    <property type="entry name" value="DUF2306"/>
    <property type="match status" value="1"/>
</dbReference>
<reference evidence="2" key="1">
    <citation type="journal article" date="2014" name="Int. J. Syst. Evol. Microbiol.">
        <title>Complete genome of a new Firmicutes species belonging to the dominant human colonic microbiota ('Ruminococcus bicirculans') reveals two chromosomes and a selective capacity to utilize plant glucans.</title>
        <authorList>
            <consortium name="NISC Comparative Sequencing Program"/>
            <person name="Wegmann U."/>
            <person name="Louis P."/>
            <person name="Goesmann A."/>
            <person name="Henrissat B."/>
            <person name="Duncan S.H."/>
            <person name="Flint H.J."/>
        </authorList>
    </citation>
    <scope>NUCLEOTIDE SEQUENCE</scope>
    <source>
        <strain evidence="2">NBRC 108216</strain>
    </source>
</reference>
<dbReference type="EMBL" id="BSNJ01000007">
    <property type="protein sequence ID" value="GLQ21877.1"/>
    <property type="molecule type" value="Genomic_DNA"/>
</dbReference>
<dbReference type="InterPro" id="IPR018750">
    <property type="entry name" value="DUF2306_membrane"/>
</dbReference>
<keyword evidence="3" id="KW-1185">Reference proteome</keyword>
<reference evidence="2" key="2">
    <citation type="submission" date="2023-01" db="EMBL/GenBank/DDBJ databases">
        <title>Draft genome sequence of Algimonas porphyrae strain NBRC 108216.</title>
        <authorList>
            <person name="Sun Q."/>
            <person name="Mori K."/>
        </authorList>
    </citation>
    <scope>NUCLEOTIDE SEQUENCE</scope>
    <source>
        <strain evidence="2">NBRC 108216</strain>
    </source>
</reference>
<dbReference type="Proteomes" id="UP001161390">
    <property type="component" value="Unassembled WGS sequence"/>
</dbReference>
<feature type="transmembrane region" description="Helical" evidence="1">
    <location>
        <begin position="17"/>
        <end position="36"/>
    </location>
</feature>
<keyword evidence="1" id="KW-1133">Transmembrane helix</keyword>
<proteinExistence type="predicted"/>
<sequence>MEITLGIEYFFKASPAIQIHIIAALAALMFGILMFVRRKGDKTHRMMGKIFLLFMLTTATSAIFIRQINDGNFWWIHLFIPLTFFASWEAVYYIRKGNVRSHKRAVTGLFFGALLIPGVFAMTPGRLMHVIIFGASY</sequence>
<evidence type="ECO:0000313" key="2">
    <source>
        <dbReference type="EMBL" id="GLQ21877.1"/>
    </source>
</evidence>
<organism evidence="2 3">
    <name type="scientific">Algimonas porphyrae</name>
    <dbReference type="NCBI Taxonomy" id="1128113"/>
    <lineage>
        <taxon>Bacteria</taxon>
        <taxon>Pseudomonadati</taxon>
        <taxon>Pseudomonadota</taxon>
        <taxon>Alphaproteobacteria</taxon>
        <taxon>Maricaulales</taxon>
        <taxon>Robiginitomaculaceae</taxon>
        <taxon>Algimonas</taxon>
    </lineage>
</organism>
<keyword evidence="1" id="KW-0812">Transmembrane</keyword>
<keyword evidence="1" id="KW-0472">Membrane</keyword>
<evidence type="ECO:0000256" key="1">
    <source>
        <dbReference type="SAM" id="Phobius"/>
    </source>
</evidence>
<accession>A0ABQ5V6H1</accession>
<gene>
    <name evidence="2" type="ORF">GCM10007854_28320</name>
</gene>
<feature type="transmembrane region" description="Helical" evidence="1">
    <location>
        <begin position="74"/>
        <end position="94"/>
    </location>
</feature>
<name>A0ABQ5V6H1_9PROT</name>
<dbReference type="RefSeq" id="WP_284373892.1">
    <property type="nucleotide sequence ID" value="NZ_BSNJ01000007.1"/>
</dbReference>
<protein>
    <recommendedName>
        <fullName evidence="4">DUF2306 domain-containing protein</fullName>
    </recommendedName>
</protein>
<comment type="caution">
    <text evidence="2">The sequence shown here is derived from an EMBL/GenBank/DDBJ whole genome shotgun (WGS) entry which is preliminary data.</text>
</comment>